<feature type="binding site" evidence="9">
    <location>
        <position position="127"/>
    </location>
    <ligand>
        <name>FMN</name>
        <dbReference type="ChEBI" id="CHEBI:58210"/>
    </ligand>
</feature>
<feature type="binding site" evidence="9">
    <location>
        <position position="191"/>
    </location>
    <ligand>
        <name>FMN</name>
        <dbReference type="ChEBI" id="CHEBI:58210"/>
    </ligand>
</feature>
<reference evidence="11" key="1">
    <citation type="journal article" date="2020" name="mSystems">
        <title>Genome- and Community-Level Interaction Insights into Carbon Utilization and Element Cycling Functions of Hydrothermarchaeota in Hydrothermal Sediment.</title>
        <authorList>
            <person name="Zhou Z."/>
            <person name="Liu Y."/>
            <person name="Xu W."/>
            <person name="Pan J."/>
            <person name="Luo Z.H."/>
            <person name="Li M."/>
        </authorList>
    </citation>
    <scope>NUCLEOTIDE SEQUENCE [LARGE SCALE GENOMIC DNA]</scope>
    <source>
        <strain evidence="11">SpSt-186</strain>
    </source>
</reference>
<comment type="function">
    <text evidence="9">Catalyzes the conversion of dihydroorotate to orotate.</text>
</comment>
<feature type="active site" description="Nucleophile" evidence="9">
    <location>
        <position position="130"/>
    </location>
</feature>
<dbReference type="InterPro" id="IPR024920">
    <property type="entry name" value="Dihydroorotate_DH_1"/>
</dbReference>
<dbReference type="InterPro" id="IPR049622">
    <property type="entry name" value="Dihydroorotate_DH_I"/>
</dbReference>
<dbReference type="GO" id="GO:0006207">
    <property type="term" value="P:'de novo' pyrimidine nucleobase biosynthetic process"/>
    <property type="evidence" value="ECO:0007669"/>
    <property type="project" value="InterPro"/>
</dbReference>
<evidence type="ECO:0000256" key="6">
    <source>
        <dbReference type="ARBA" id="ARBA00022643"/>
    </source>
</evidence>
<dbReference type="NCBIfam" id="TIGR01037">
    <property type="entry name" value="pyrD_sub1_fam"/>
    <property type="match status" value="1"/>
</dbReference>
<evidence type="ECO:0000256" key="3">
    <source>
        <dbReference type="ARBA" id="ARBA00008008"/>
    </source>
</evidence>
<dbReference type="GO" id="GO:0044205">
    <property type="term" value="P:'de novo' UMP biosynthetic process"/>
    <property type="evidence" value="ECO:0007669"/>
    <property type="project" value="UniProtKB-UniRule"/>
</dbReference>
<evidence type="ECO:0000256" key="1">
    <source>
        <dbReference type="ARBA" id="ARBA00004496"/>
    </source>
</evidence>
<evidence type="ECO:0000256" key="5">
    <source>
        <dbReference type="ARBA" id="ARBA00022630"/>
    </source>
</evidence>
<comment type="catalytic activity">
    <reaction evidence="9">
        <text>(S)-dihydroorotate + A = orotate + AH2</text>
        <dbReference type="Rhea" id="RHEA:18073"/>
        <dbReference type="ChEBI" id="CHEBI:13193"/>
        <dbReference type="ChEBI" id="CHEBI:17499"/>
        <dbReference type="ChEBI" id="CHEBI:30839"/>
        <dbReference type="ChEBI" id="CHEBI:30864"/>
    </reaction>
</comment>
<dbReference type="NCBIfam" id="NF005574">
    <property type="entry name" value="PRK07259.1"/>
    <property type="match status" value="1"/>
</dbReference>
<keyword evidence="4 9" id="KW-0963">Cytoplasm</keyword>
<protein>
    <recommendedName>
        <fullName evidence="9">Dihydroorotate dehydrogenase</fullName>
        <shortName evidence="9">DHOD</shortName>
        <shortName evidence="9">DHODase</shortName>
        <shortName evidence="9">DHOdehase</shortName>
        <ecNumber evidence="9">1.3.-.-</ecNumber>
    </recommendedName>
</protein>
<proteinExistence type="inferred from homology"/>
<gene>
    <name evidence="9" type="primary">pyrD</name>
    <name evidence="11" type="ORF">ENP06_00945</name>
</gene>
<dbReference type="InterPro" id="IPR033888">
    <property type="entry name" value="DHOD_1B"/>
</dbReference>
<comment type="pathway">
    <text evidence="2 9">Pyrimidine metabolism; UMP biosynthesis via de novo pathway.</text>
</comment>
<dbReference type="UniPathway" id="UPA00070"/>
<dbReference type="EMBL" id="DSHW01000072">
    <property type="protein sequence ID" value="HEQ87962.1"/>
    <property type="molecule type" value="Genomic_DNA"/>
</dbReference>
<evidence type="ECO:0000256" key="2">
    <source>
        <dbReference type="ARBA" id="ARBA00004725"/>
    </source>
</evidence>
<feature type="binding site" evidence="9">
    <location>
        <position position="45"/>
    </location>
    <ligand>
        <name>substrate</name>
    </ligand>
</feature>
<feature type="binding site" evidence="9">
    <location>
        <begin position="192"/>
        <end position="193"/>
    </location>
    <ligand>
        <name>substrate</name>
    </ligand>
</feature>
<comment type="cofactor">
    <cofactor evidence="9">
        <name>FMN</name>
        <dbReference type="ChEBI" id="CHEBI:58210"/>
    </cofactor>
    <text evidence="9">Binds 1 FMN per subunit.</text>
</comment>
<dbReference type="FunFam" id="3.20.20.70:FF:000027">
    <property type="entry name" value="Dihydropyrimidine dehydrogenase [NADP(+)]"/>
    <property type="match status" value="1"/>
</dbReference>
<comment type="subcellular location">
    <subcellularLocation>
        <location evidence="1 9">Cytoplasm</location>
    </subcellularLocation>
</comment>
<dbReference type="PANTHER" id="PTHR48109">
    <property type="entry name" value="DIHYDROOROTATE DEHYDROGENASE (QUINONE), MITOCHONDRIAL-RELATED"/>
    <property type="match status" value="1"/>
</dbReference>
<feature type="binding site" evidence="9">
    <location>
        <position position="21"/>
    </location>
    <ligand>
        <name>FMN</name>
        <dbReference type="ChEBI" id="CHEBI:58210"/>
    </ligand>
</feature>
<feature type="binding site" evidence="9">
    <location>
        <begin position="266"/>
        <end position="267"/>
    </location>
    <ligand>
        <name>FMN</name>
        <dbReference type="ChEBI" id="CHEBI:58210"/>
    </ligand>
</feature>
<keyword evidence="5 9" id="KW-0285">Flavoprotein</keyword>
<evidence type="ECO:0000256" key="7">
    <source>
        <dbReference type="ARBA" id="ARBA00022975"/>
    </source>
</evidence>
<dbReference type="EC" id="1.3.-.-" evidence="9"/>
<feature type="binding site" evidence="9">
    <location>
        <begin position="45"/>
        <end position="46"/>
    </location>
    <ligand>
        <name>FMN</name>
        <dbReference type="ChEBI" id="CHEBI:58210"/>
    </ligand>
</feature>
<keyword evidence="8 9" id="KW-0560">Oxidoreductase</keyword>
<dbReference type="SUPFAM" id="SSF51395">
    <property type="entry name" value="FMN-linked oxidoreductases"/>
    <property type="match status" value="1"/>
</dbReference>
<feature type="binding site" evidence="9">
    <location>
        <position position="165"/>
    </location>
    <ligand>
        <name>FMN</name>
        <dbReference type="ChEBI" id="CHEBI:58210"/>
    </ligand>
</feature>
<keyword evidence="6 9" id="KW-0288">FMN</keyword>
<feature type="binding site" evidence="9">
    <location>
        <position position="99"/>
    </location>
    <ligand>
        <name>FMN</name>
        <dbReference type="ChEBI" id="CHEBI:58210"/>
    </ligand>
</feature>
<evidence type="ECO:0000256" key="8">
    <source>
        <dbReference type="ARBA" id="ARBA00023002"/>
    </source>
</evidence>
<dbReference type="PANTHER" id="PTHR48109:SF1">
    <property type="entry name" value="DIHYDROOROTATE DEHYDROGENASE (FUMARATE)"/>
    <property type="match status" value="1"/>
</dbReference>
<dbReference type="Pfam" id="PF01180">
    <property type="entry name" value="DHO_dh"/>
    <property type="match status" value="1"/>
</dbReference>
<keyword evidence="7 9" id="KW-0665">Pyrimidine biosynthesis</keyword>
<dbReference type="GO" id="GO:0004152">
    <property type="term" value="F:dihydroorotate dehydrogenase activity"/>
    <property type="evidence" value="ECO:0007669"/>
    <property type="project" value="UniProtKB-UniRule"/>
</dbReference>
<evidence type="ECO:0000256" key="4">
    <source>
        <dbReference type="ARBA" id="ARBA00022490"/>
    </source>
</evidence>
<feature type="domain" description="Dihydroorotate dehydrogenase catalytic" evidence="10">
    <location>
        <begin position="4"/>
        <end position="285"/>
    </location>
</feature>
<feature type="binding site" evidence="9">
    <location>
        <position position="217"/>
    </location>
    <ligand>
        <name>FMN</name>
        <dbReference type="ChEBI" id="CHEBI:58210"/>
    </ligand>
</feature>
<sequence>MVQLATNVGSLKLQNPVLAASGTFGYGLDLVDFCPPEALGAVVTKGLSPKPRIGNPNPRIVETPAGMINSIGLQNIGVEAFCTEVLPTLRQRGACVVVNVFGETEEEYATVIERLEKEEGIAAYELNVSCPNVNKGGMEFGHDPKLLASLVSGLRPLTQRPLWVKLSPNAPSPLAVAEAALSAGADALTLVNTFRALSVNAKTRKPSIATGFGGLSGPAIKPLALRLVWEVHRAFPQAPLVGIGGIMTGTDAVEFLLVGASAVQVGTATFRNPGACLSVLSELEAFCQKEGVKDVRELIGGLVWP</sequence>
<feature type="binding site" evidence="9">
    <location>
        <begin position="69"/>
        <end position="73"/>
    </location>
    <ligand>
        <name>substrate</name>
    </ligand>
</feature>
<feature type="binding site" evidence="9">
    <location>
        <begin position="244"/>
        <end position="245"/>
    </location>
    <ligand>
        <name>FMN</name>
        <dbReference type="ChEBI" id="CHEBI:58210"/>
    </ligand>
</feature>
<evidence type="ECO:0000256" key="9">
    <source>
        <dbReference type="HAMAP-Rule" id="MF_00224"/>
    </source>
</evidence>
<dbReference type="PIRSF" id="PIRSF000164">
    <property type="entry name" value="DHO_oxidase"/>
    <property type="match status" value="1"/>
</dbReference>
<dbReference type="InterPro" id="IPR012135">
    <property type="entry name" value="Dihydroorotate_DH_1_2"/>
</dbReference>
<dbReference type="HAMAP" id="MF_00224">
    <property type="entry name" value="DHO_dh_type1"/>
    <property type="match status" value="1"/>
</dbReference>
<dbReference type="InterPro" id="IPR001295">
    <property type="entry name" value="Dihydroorotate_DH_CS"/>
</dbReference>
<dbReference type="InterPro" id="IPR005720">
    <property type="entry name" value="Dihydroorotate_DH_cat"/>
</dbReference>
<dbReference type="Gene3D" id="3.20.20.70">
    <property type="entry name" value="Aldolase class I"/>
    <property type="match status" value="1"/>
</dbReference>
<dbReference type="InterPro" id="IPR013785">
    <property type="entry name" value="Aldolase_TIM"/>
</dbReference>
<comment type="caution">
    <text evidence="11">The sequence shown here is derived from an EMBL/GenBank/DDBJ whole genome shotgun (WGS) entry which is preliminary data.</text>
</comment>
<comment type="similarity">
    <text evidence="3 9">Belongs to the dihydroorotate dehydrogenase family. Type 1 subfamily.</text>
</comment>
<feature type="binding site" evidence="9">
    <location>
        <position position="127"/>
    </location>
    <ligand>
        <name>substrate</name>
    </ligand>
</feature>
<dbReference type="PROSITE" id="PS00911">
    <property type="entry name" value="DHODEHASE_1"/>
    <property type="match status" value="1"/>
</dbReference>
<evidence type="ECO:0000313" key="11">
    <source>
        <dbReference type="EMBL" id="HEQ87962.1"/>
    </source>
</evidence>
<dbReference type="InterPro" id="IPR050074">
    <property type="entry name" value="DHO_dehydrogenase"/>
</dbReference>
<accession>A0A7V1ZH13</accession>
<dbReference type="PROSITE" id="PS00912">
    <property type="entry name" value="DHODEHASE_2"/>
    <property type="match status" value="1"/>
</dbReference>
<dbReference type="CDD" id="cd04740">
    <property type="entry name" value="DHOD_1B_like"/>
    <property type="match status" value="1"/>
</dbReference>
<dbReference type="GO" id="GO:0005737">
    <property type="term" value="C:cytoplasm"/>
    <property type="evidence" value="ECO:0007669"/>
    <property type="project" value="UniProtKB-SubCell"/>
</dbReference>
<evidence type="ECO:0000259" key="10">
    <source>
        <dbReference type="Pfam" id="PF01180"/>
    </source>
</evidence>
<organism evidence="11">
    <name type="scientific">Thermoanaerobaculum aquaticum</name>
    <dbReference type="NCBI Taxonomy" id="1312852"/>
    <lineage>
        <taxon>Bacteria</taxon>
        <taxon>Pseudomonadati</taxon>
        <taxon>Acidobacteriota</taxon>
        <taxon>Thermoanaerobaculia</taxon>
        <taxon>Thermoanaerobaculales</taxon>
        <taxon>Thermoanaerobaculaceae</taxon>
        <taxon>Thermoanaerobaculum</taxon>
    </lineage>
</organism>
<dbReference type="AlphaFoldDB" id="A0A7V1ZH13"/>
<name>A0A7V1ZH13_9BACT</name>